<feature type="compositionally biased region" description="Basic and acidic residues" evidence="1">
    <location>
        <begin position="261"/>
        <end position="270"/>
    </location>
</feature>
<feature type="compositionally biased region" description="Basic and acidic residues" evidence="1">
    <location>
        <begin position="106"/>
        <end position="119"/>
    </location>
</feature>
<protein>
    <submittedName>
        <fullName evidence="2">Uncharacterized protein</fullName>
    </submittedName>
</protein>
<feature type="compositionally biased region" description="Polar residues" evidence="1">
    <location>
        <begin position="382"/>
        <end position="391"/>
    </location>
</feature>
<feature type="compositionally biased region" description="Basic and acidic residues" evidence="1">
    <location>
        <begin position="282"/>
        <end position="303"/>
    </location>
</feature>
<feature type="region of interest" description="Disordered" evidence="1">
    <location>
        <begin position="1"/>
        <end position="455"/>
    </location>
</feature>
<feature type="compositionally biased region" description="Acidic residues" evidence="1">
    <location>
        <begin position="356"/>
        <end position="365"/>
    </location>
</feature>
<dbReference type="OrthoDB" id="78088at2759"/>
<feature type="compositionally biased region" description="Polar residues" evidence="1">
    <location>
        <begin position="220"/>
        <end position="233"/>
    </location>
</feature>
<feature type="compositionally biased region" description="Low complexity" evidence="1">
    <location>
        <begin position="60"/>
        <end position="71"/>
    </location>
</feature>
<feature type="compositionally biased region" description="Low complexity" evidence="1">
    <location>
        <begin position="184"/>
        <end position="200"/>
    </location>
</feature>
<organism evidence="2 3">
    <name type="scientific">Callosobruchus maculatus</name>
    <name type="common">Southern cowpea weevil</name>
    <name type="synonym">Pulse bruchid</name>
    <dbReference type="NCBI Taxonomy" id="64391"/>
    <lineage>
        <taxon>Eukaryota</taxon>
        <taxon>Metazoa</taxon>
        <taxon>Ecdysozoa</taxon>
        <taxon>Arthropoda</taxon>
        <taxon>Hexapoda</taxon>
        <taxon>Insecta</taxon>
        <taxon>Pterygota</taxon>
        <taxon>Neoptera</taxon>
        <taxon>Endopterygota</taxon>
        <taxon>Coleoptera</taxon>
        <taxon>Polyphaga</taxon>
        <taxon>Cucujiformia</taxon>
        <taxon>Chrysomeloidea</taxon>
        <taxon>Chrysomelidae</taxon>
        <taxon>Bruchinae</taxon>
        <taxon>Bruchini</taxon>
        <taxon>Callosobruchus</taxon>
    </lineage>
</organism>
<dbReference type="Proteomes" id="UP000410492">
    <property type="component" value="Unassembled WGS sequence"/>
</dbReference>
<sequence>MSRGYGKYRRGGGPHSGFHFDSLFKENTNKPSAARSAASVGKWGITSFTSIRTLNGIPRSENASTAASTPTPEAPPKPKKFFKSRNTDPPEDTQPTKTPPAKRSRVAREPAEKTREQPTRKFFSSKGSSASSTSLSQQDKKTVLTSNVNKREKEKPTESSKPPIVLRICRGKSQLLNDSDESESTPTPSSTPTSSNATSPRAAKDTARPANCRITRSARRSMQQDNPDSSPATADTPGEFSLFLSPRETEPGYSPQYIPAEKYELERKAMYDNLLRPNSPSTEERASCDDIKKDEGTEEQSEKVEEDNGVSTEETEMENEEENKRSEVDDNMEIEEPLDLKPIIDQTKNKTKEPEPEPTSDEVEEQQAATETAEELSKEYENVTSAVNEELQNAKDLIQEDWSSDSDSNSTTPENEAKSAPELEENKDKLLDKILEPPSSTDNQLDGAAVPPPPVKLVISKKKGCIFKSRSKEVEGDGTGSAGVVGGRKRRAVYRFKDDPLERVTKDKGDVEVTSVRCTRNDKGCEM</sequence>
<evidence type="ECO:0000256" key="1">
    <source>
        <dbReference type="SAM" id="MobiDB-lite"/>
    </source>
</evidence>
<evidence type="ECO:0000313" key="3">
    <source>
        <dbReference type="Proteomes" id="UP000410492"/>
    </source>
</evidence>
<evidence type="ECO:0000313" key="2">
    <source>
        <dbReference type="EMBL" id="VEN64224.1"/>
    </source>
</evidence>
<accession>A0A653DVK4</accession>
<dbReference type="EMBL" id="CAACVG010015209">
    <property type="protein sequence ID" value="VEN64224.1"/>
    <property type="molecule type" value="Genomic_DNA"/>
</dbReference>
<name>A0A653DVK4_CALMS</name>
<keyword evidence="3" id="KW-1185">Reference proteome</keyword>
<feature type="compositionally biased region" description="Basic residues" evidence="1">
    <location>
        <begin position="1"/>
        <end position="12"/>
    </location>
</feature>
<dbReference type="AlphaFoldDB" id="A0A653DVK4"/>
<feature type="compositionally biased region" description="Acidic residues" evidence="1">
    <location>
        <begin position="304"/>
        <end position="321"/>
    </location>
</feature>
<feature type="compositionally biased region" description="Low complexity" evidence="1">
    <location>
        <begin position="124"/>
        <end position="136"/>
    </location>
</feature>
<proteinExistence type="predicted"/>
<feature type="compositionally biased region" description="Basic and acidic residues" evidence="1">
    <location>
        <begin position="149"/>
        <end position="158"/>
    </location>
</feature>
<feature type="compositionally biased region" description="Basic and acidic residues" evidence="1">
    <location>
        <begin position="415"/>
        <end position="435"/>
    </location>
</feature>
<gene>
    <name evidence="2" type="ORF">CALMAC_LOCUS20809</name>
</gene>
<reference evidence="2 3" key="1">
    <citation type="submission" date="2019-01" db="EMBL/GenBank/DDBJ databases">
        <authorList>
            <person name="Sayadi A."/>
        </authorList>
    </citation>
    <scope>NUCLEOTIDE SEQUENCE [LARGE SCALE GENOMIC DNA]</scope>
</reference>